<dbReference type="Pfam" id="PF07730">
    <property type="entry name" value="HisKA_3"/>
    <property type="match status" value="1"/>
</dbReference>
<dbReference type="InterPro" id="IPR011712">
    <property type="entry name" value="Sig_transdc_His_kin_sub3_dim/P"/>
</dbReference>
<dbReference type="InterPro" id="IPR036890">
    <property type="entry name" value="HATPase_C_sf"/>
</dbReference>
<evidence type="ECO:0000256" key="1">
    <source>
        <dbReference type="ARBA" id="ARBA00022679"/>
    </source>
</evidence>
<evidence type="ECO:0000256" key="2">
    <source>
        <dbReference type="ARBA" id="ARBA00022777"/>
    </source>
</evidence>
<dbReference type="PANTHER" id="PTHR24421">
    <property type="entry name" value="NITRATE/NITRITE SENSOR PROTEIN NARX-RELATED"/>
    <property type="match status" value="1"/>
</dbReference>
<evidence type="ECO:0000313" key="7">
    <source>
        <dbReference type="EMBL" id="GES27563.1"/>
    </source>
</evidence>
<protein>
    <recommendedName>
        <fullName evidence="6">Signal transduction histidine kinase subgroup 3 dimerisation and phosphoacceptor domain-containing protein</fullName>
    </recommendedName>
</protein>
<dbReference type="Proteomes" id="UP000325598">
    <property type="component" value="Unassembled WGS sequence"/>
</dbReference>
<feature type="transmembrane region" description="Helical" evidence="5">
    <location>
        <begin position="35"/>
        <end position="53"/>
    </location>
</feature>
<evidence type="ECO:0000259" key="6">
    <source>
        <dbReference type="Pfam" id="PF07730"/>
    </source>
</evidence>
<dbReference type="GO" id="GO:0000155">
    <property type="term" value="F:phosphorelay sensor kinase activity"/>
    <property type="evidence" value="ECO:0007669"/>
    <property type="project" value="InterPro"/>
</dbReference>
<dbReference type="RefSeq" id="WP_086717494.1">
    <property type="nucleotide sequence ID" value="NZ_BLAG01000004.1"/>
</dbReference>
<feature type="transmembrane region" description="Helical" evidence="5">
    <location>
        <begin position="96"/>
        <end position="117"/>
    </location>
</feature>
<dbReference type="EMBL" id="BLAG01000004">
    <property type="protein sequence ID" value="GES27563.1"/>
    <property type="molecule type" value="Genomic_DNA"/>
</dbReference>
<evidence type="ECO:0000256" key="3">
    <source>
        <dbReference type="ARBA" id="ARBA00023012"/>
    </source>
</evidence>
<feature type="transmembrane region" description="Helical" evidence="5">
    <location>
        <begin position="65"/>
        <end position="84"/>
    </location>
</feature>
<reference evidence="7 8" key="1">
    <citation type="submission" date="2019-10" db="EMBL/GenBank/DDBJ databases">
        <title>Whole genome shotgun sequence of Streptomyces angustmyceticus NBRC 3934.</title>
        <authorList>
            <person name="Hosoyama A."/>
            <person name="Ichikawa N."/>
            <person name="Kimura A."/>
            <person name="Kitahashi Y."/>
            <person name="Komaki H."/>
            <person name="Uohara A."/>
        </authorList>
    </citation>
    <scope>NUCLEOTIDE SEQUENCE [LARGE SCALE GENOMIC DNA]</scope>
    <source>
        <strain evidence="7 8">NBRC 3934</strain>
    </source>
</reference>
<feature type="transmembrane region" description="Helical" evidence="5">
    <location>
        <begin position="164"/>
        <end position="183"/>
    </location>
</feature>
<accession>A0A5J4L0F1</accession>
<evidence type="ECO:0000256" key="5">
    <source>
        <dbReference type="SAM" id="Phobius"/>
    </source>
</evidence>
<feature type="domain" description="Signal transduction histidine kinase subgroup 3 dimerisation and phosphoacceptor" evidence="6">
    <location>
        <begin position="204"/>
        <end position="269"/>
    </location>
</feature>
<keyword evidence="2" id="KW-0418">Kinase</keyword>
<feature type="region of interest" description="Disordered" evidence="4">
    <location>
        <begin position="1"/>
        <end position="23"/>
    </location>
</feature>
<comment type="caution">
    <text evidence="7">The sequence shown here is derived from an EMBL/GenBank/DDBJ whole genome shotgun (WGS) entry which is preliminary data.</text>
</comment>
<dbReference type="GO" id="GO:0016020">
    <property type="term" value="C:membrane"/>
    <property type="evidence" value="ECO:0007669"/>
    <property type="project" value="InterPro"/>
</dbReference>
<organism evidence="7 8">
    <name type="scientific">Streptomyces angustmyceticus</name>
    <dbReference type="NCBI Taxonomy" id="285578"/>
    <lineage>
        <taxon>Bacteria</taxon>
        <taxon>Bacillati</taxon>
        <taxon>Actinomycetota</taxon>
        <taxon>Actinomycetes</taxon>
        <taxon>Kitasatosporales</taxon>
        <taxon>Streptomycetaceae</taxon>
        <taxon>Streptomyces</taxon>
    </lineage>
</organism>
<dbReference type="Gene3D" id="3.30.565.10">
    <property type="entry name" value="Histidine kinase-like ATPase, C-terminal domain"/>
    <property type="match status" value="1"/>
</dbReference>
<dbReference type="SUPFAM" id="SSF55874">
    <property type="entry name" value="ATPase domain of HSP90 chaperone/DNA topoisomerase II/histidine kinase"/>
    <property type="match status" value="1"/>
</dbReference>
<keyword evidence="1" id="KW-0808">Transferase</keyword>
<proteinExistence type="predicted"/>
<dbReference type="PANTHER" id="PTHR24421:SF63">
    <property type="entry name" value="SENSOR HISTIDINE KINASE DESK"/>
    <property type="match status" value="1"/>
</dbReference>
<sequence length="411" mass="44473">MGVTGVPSGAGAEPLPQRPRWPAGLPDRDLPAPRLARTITIVVLLCLSIVVSLNSLEYSANTPTLVASVAIVLAVFLLQFLHSSARAQRWTTRTRVLMLLTQAVFTYAPVLIFHRTWVSMTGPLAGSILLLVPFPRAWIPFAATVAVPASFQLVVSLSWLETSYLVLSTLFTGLVIYGLSRLTDLVQEVHRSRAELARLAVSQERLRFSRDLHDLLGYSLSAITLKSELIYRLVPGRPEQAREEIASLLDISRQALSDVRMVASGYRDMSLAAEAESAAAILASADVRAEVEISCGRLHPVIDTVLATALREGVTNILRHSKVETCHISAVTEEERVTLTLTNDGVPDDLPALSPHSGSGIGNLTARLGAVGGRLEAERTRDGTFRMVAEAPTRPIAARTTQDRMAARPAA</sequence>
<dbReference type="CDD" id="cd16917">
    <property type="entry name" value="HATPase_UhpB-NarQ-NarX-like"/>
    <property type="match status" value="1"/>
</dbReference>
<keyword evidence="5" id="KW-0812">Transmembrane</keyword>
<keyword evidence="3" id="KW-0902">Two-component regulatory system</keyword>
<gene>
    <name evidence="7" type="ORF">San01_00490</name>
</gene>
<evidence type="ECO:0000313" key="8">
    <source>
        <dbReference type="Proteomes" id="UP000325598"/>
    </source>
</evidence>
<keyword evidence="8" id="KW-1185">Reference proteome</keyword>
<dbReference type="Gene3D" id="1.20.5.1930">
    <property type="match status" value="1"/>
</dbReference>
<dbReference type="GO" id="GO:0046983">
    <property type="term" value="F:protein dimerization activity"/>
    <property type="evidence" value="ECO:0007669"/>
    <property type="project" value="InterPro"/>
</dbReference>
<dbReference type="AlphaFoldDB" id="A0A5J4L0F1"/>
<dbReference type="InterPro" id="IPR050482">
    <property type="entry name" value="Sensor_HK_TwoCompSys"/>
</dbReference>
<dbReference type="OrthoDB" id="5241784at2"/>
<evidence type="ECO:0000256" key="4">
    <source>
        <dbReference type="SAM" id="MobiDB-lite"/>
    </source>
</evidence>
<name>A0A5J4L0F1_9ACTN</name>
<keyword evidence="5" id="KW-0472">Membrane</keyword>
<dbReference type="GeneID" id="96750023"/>
<keyword evidence="5" id="KW-1133">Transmembrane helix</keyword>